<dbReference type="Proteomes" id="UP000028630">
    <property type="component" value="Unassembled WGS sequence"/>
</dbReference>
<protein>
    <submittedName>
        <fullName evidence="2">Putative periplasmic protein</fullName>
    </submittedName>
</protein>
<dbReference type="EMBL" id="JMTB01000025">
    <property type="protein sequence ID" value="KFC11285.1"/>
    <property type="molecule type" value="Genomic_DNA"/>
</dbReference>
<evidence type="ECO:0000313" key="2">
    <source>
        <dbReference type="EMBL" id="KFC11285.1"/>
    </source>
</evidence>
<keyword evidence="1" id="KW-0732">Signal</keyword>
<dbReference type="RefSeq" id="WP_038153936.1">
    <property type="nucleotide sequence ID" value="NZ_JMTB01000025.1"/>
</dbReference>
<gene>
    <name evidence="2" type="ORF">GTGU_00450</name>
</gene>
<evidence type="ECO:0000313" key="3">
    <source>
        <dbReference type="Proteomes" id="UP000028630"/>
    </source>
</evidence>
<name>A0A085AM40_9ENTR</name>
<sequence>MTKLRMFVAAVAAISLFGTAFAAGNGPSGVIHFRGKIVEGACSVARDGTAQATFSCLRAGVNHVRAVALSQGDVMHLPKDIATVQSLPVNHHPELQLLVVSYR</sequence>
<proteinExistence type="predicted"/>
<reference evidence="3" key="1">
    <citation type="submission" date="2014-05" db="EMBL/GenBank/DDBJ databases">
        <title>ATOL: Assembling a taxonomically balanced genome-scale reconstruction of the evolutionary history of the Enterobacteriaceae.</title>
        <authorList>
            <person name="Plunkett G. III"/>
            <person name="Neeno-Eckwall E.C."/>
            <person name="Glasner J.D."/>
            <person name="Perna N.T."/>
        </authorList>
    </citation>
    <scope>NUCLEOTIDE SEQUENCE [LARGE SCALE GENOMIC DNA]</scope>
    <source>
        <strain evidence="3">ATCC 49490</strain>
    </source>
</reference>
<keyword evidence="3" id="KW-1185">Reference proteome</keyword>
<organism evidence="2 3">
    <name type="scientific">Trabulsiella guamensis ATCC 49490</name>
    <dbReference type="NCBI Taxonomy" id="1005994"/>
    <lineage>
        <taxon>Bacteria</taxon>
        <taxon>Pseudomonadati</taxon>
        <taxon>Pseudomonadota</taxon>
        <taxon>Gammaproteobacteria</taxon>
        <taxon>Enterobacterales</taxon>
        <taxon>Enterobacteriaceae</taxon>
        <taxon>Trabulsiella</taxon>
    </lineage>
</organism>
<comment type="caution">
    <text evidence="2">The sequence shown here is derived from an EMBL/GenBank/DDBJ whole genome shotgun (WGS) entry which is preliminary data.</text>
</comment>
<feature type="chain" id="PRO_5001786477" evidence="1">
    <location>
        <begin position="23"/>
        <end position="103"/>
    </location>
</feature>
<feature type="signal peptide" evidence="1">
    <location>
        <begin position="1"/>
        <end position="22"/>
    </location>
</feature>
<dbReference type="AlphaFoldDB" id="A0A085AM40"/>
<evidence type="ECO:0000256" key="1">
    <source>
        <dbReference type="SAM" id="SignalP"/>
    </source>
</evidence>
<accession>A0A085AM40</accession>
<dbReference type="OrthoDB" id="6046808at2"/>